<sequence>MKGLAFFLAILASVNLLAQSTIGVTQYDNLNTDGYVLFSGISSNQTYLVDKCGRKINQWSSNYKPGLSVSLLPNGDLFRTGLSASSSFGMGGGKGGILEKYSWGGSLLWSYIISDINQCQHHDAIVLPNGNVLAIVWERKISSQALQAGKNPAVTSLLSNQEVWSEKIIELQPIGTNSANIIWEWKAWDHLVQDFDNTKDNFGAVNQHPELLNVNYVLQGPPTNSDWLHINSIDFDSANNRILLSSHSFEEFWIIDHSTTTAEAASHSGGNAGKGGDLLYRWGNPITYGRGVAGDHKLFKQHHASFIKSGFPNAGKVLVFNNGVNRPGGNYTSIDIVDISQAGNPFTIGTTTPYLPESAFGHILQPLQPHFMHQILEAFIH</sequence>
<evidence type="ECO:0000313" key="3">
    <source>
        <dbReference type="Proteomes" id="UP000808337"/>
    </source>
</evidence>
<evidence type="ECO:0000256" key="1">
    <source>
        <dbReference type="SAM" id="SignalP"/>
    </source>
</evidence>
<protein>
    <submittedName>
        <fullName evidence="2">Aryl-sulfate sulfotransferase</fullName>
    </submittedName>
</protein>
<dbReference type="PANTHER" id="PTHR35340">
    <property type="entry name" value="PQQ ENZYME REPEAT PROTEIN-RELATED"/>
    <property type="match status" value="1"/>
</dbReference>
<dbReference type="InterPro" id="IPR010262">
    <property type="entry name" value="Arylsulfotransferase_bact"/>
</dbReference>
<accession>A0A9D7XRK9</accession>
<feature type="signal peptide" evidence="1">
    <location>
        <begin position="1"/>
        <end position="18"/>
    </location>
</feature>
<dbReference type="AlphaFoldDB" id="A0A9D7XRK9"/>
<dbReference type="Pfam" id="PF05935">
    <property type="entry name" value="Arylsulfotrans"/>
    <property type="match status" value="1"/>
</dbReference>
<proteinExistence type="predicted"/>
<dbReference type="GO" id="GO:0004062">
    <property type="term" value="F:aryl sulfotransferase activity"/>
    <property type="evidence" value="ECO:0007669"/>
    <property type="project" value="InterPro"/>
</dbReference>
<evidence type="ECO:0000313" key="2">
    <source>
        <dbReference type="EMBL" id="MBK9980832.1"/>
    </source>
</evidence>
<gene>
    <name evidence="2" type="ORF">IPP15_00155</name>
</gene>
<comment type="caution">
    <text evidence="2">The sequence shown here is derived from an EMBL/GenBank/DDBJ whole genome shotgun (WGS) entry which is preliminary data.</text>
</comment>
<feature type="chain" id="PRO_5039579552" evidence="1">
    <location>
        <begin position="19"/>
        <end position="381"/>
    </location>
</feature>
<dbReference type="SUPFAM" id="SSF63829">
    <property type="entry name" value="Calcium-dependent phosphotriesterase"/>
    <property type="match status" value="1"/>
</dbReference>
<keyword evidence="1" id="KW-0732">Signal</keyword>
<dbReference type="PANTHER" id="PTHR35340:SF5">
    <property type="entry name" value="ASST-DOMAIN-CONTAINING PROTEIN"/>
    <property type="match status" value="1"/>
</dbReference>
<dbReference type="Proteomes" id="UP000808337">
    <property type="component" value="Unassembled WGS sequence"/>
</dbReference>
<dbReference type="InterPro" id="IPR053143">
    <property type="entry name" value="Arylsulfate_ST"/>
</dbReference>
<organism evidence="2 3">
    <name type="scientific">Candidatus Opimibacter skivensis</name>
    <dbReference type="NCBI Taxonomy" id="2982028"/>
    <lineage>
        <taxon>Bacteria</taxon>
        <taxon>Pseudomonadati</taxon>
        <taxon>Bacteroidota</taxon>
        <taxon>Saprospiria</taxon>
        <taxon>Saprospirales</taxon>
        <taxon>Saprospiraceae</taxon>
        <taxon>Candidatus Opimibacter</taxon>
    </lineage>
</organism>
<dbReference type="EMBL" id="JADKGY010000001">
    <property type="protein sequence ID" value="MBK9980832.1"/>
    <property type="molecule type" value="Genomic_DNA"/>
</dbReference>
<name>A0A9D7XRK9_9BACT</name>
<reference evidence="2 3" key="1">
    <citation type="submission" date="2020-10" db="EMBL/GenBank/DDBJ databases">
        <title>Connecting structure to function with the recovery of over 1000 high-quality activated sludge metagenome-assembled genomes encoding full-length rRNA genes using long-read sequencing.</title>
        <authorList>
            <person name="Singleton C.M."/>
            <person name="Petriglieri F."/>
            <person name="Kristensen J.M."/>
            <person name="Kirkegaard R.H."/>
            <person name="Michaelsen T.Y."/>
            <person name="Andersen M.H."/>
            <person name="Karst S.M."/>
            <person name="Dueholm M.S."/>
            <person name="Nielsen P.H."/>
            <person name="Albertsen M."/>
        </authorList>
    </citation>
    <scope>NUCLEOTIDE SEQUENCE [LARGE SCALE GENOMIC DNA]</scope>
    <source>
        <strain evidence="2">Ribe_18-Q3-R11-54_MAXAC.273</strain>
    </source>
</reference>